<dbReference type="PRINTS" id="PR00463">
    <property type="entry name" value="EP450I"/>
</dbReference>
<evidence type="ECO:0000256" key="11">
    <source>
        <dbReference type="ARBA" id="ARBA00022827"/>
    </source>
</evidence>
<dbReference type="PANTHER" id="PTHR24305">
    <property type="entry name" value="CYTOCHROME P450"/>
    <property type="match status" value="1"/>
</dbReference>
<keyword evidence="7 16" id="KW-0349">Heme</keyword>
<evidence type="ECO:0000256" key="13">
    <source>
        <dbReference type="ARBA" id="ARBA00023002"/>
    </source>
</evidence>
<comment type="cofactor">
    <cofactor evidence="1">
        <name>FMN</name>
        <dbReference type="ChEBI" id="CHEBI:58210"/>
    </cofactor>
</comment>
<dbReference type="GO" id="GO:0020037">
    <property type="term" value="F:heme binding"/>
    <property type="evidence" value="ECO:0007669"/>
    <property type="project" value="InterPro"/>
</dbReference>
<keyword evidence="10 16" id="KW-0479">Metal-binding</keyword>
<keyword evidence="6" id="KW-0813">Transport</keyword>
<keyword evidence="19" id="KW-0614">Plasmid</keyword>
<dbReference type="CDD" id="cd11068">
    <property type="entry name" value="CYP120A1"/>
    <property type="match status" value="1"/>
</dbReference>
<evidence type="ECO:0000256" key="4">
    <source>
        <dbReference type="ARBA" id="ARBA00010018"/>
    </source>
</evidence>
<evidence type="ECO:0000256" key="9">
    <source>
        <dbReference type="ARBA" id="ARBA00022643"/>
    </source>
</evidence>
<feature type="compositionally biased region" description="Polar residues" evidence="18">
    <location>
        <begin position="1"/>
        <end position="12"/>
    </location>
</feature>
<dbReference type="GO" id="GO:0004497">
    <property type="term" value="F:monooxygenase activity"/>
    <property type="evidence" value="ECO:0007669"/>
    <property type="project" value="UniProtKB-KW"/>
</dbReference>
<keyword evidence="11" id="KW-0274">FAD</keyword>
<comment type="similarity">
    <text evidence="4">In the N-terminal section; belongs to the cytochrome P450 family.</text>
</comment>
<comment type="cofactor">
    <cofactor evidence="2 16">
        <name>heme</name>
        <dbReference type="ChEBI" id="CHEBI:30413"/>
    </cofactor>
</comment>
<keyword evidence="12" id="KW-0521">NADP</keyword>
<evidence type="ECO:0000313" key="19">
    <source>
        <dbReference type="EMBL" id="CRY84611.1"/>
    </source>
</evidence>
<proteinExistence type="inferred from homology"/>
<evidence type="ECO:0000256" key="17">
    <source>
        <dbReference type="RuleBase" id="RU000461"/>
    </source>
</evidence>
<feature type="binding site" description="axial binding residue" evidence="16">
    <location>
        <position position="422"/>
    </location>
    <ligand>
        <name>heme</name>
        <dbReference type="ChEBI" id="CHEBI:30413"/>
    </ligand>
    <ligandPart>
        <name>Fe</name>
        <dbReference type="ChEBI" id="CHEBI:18248"/>
    </ligandPart>
</feature>
<keyword evidence="9" id="KW-0288">FMN</keyword>
<dbReference type="InterPro" id="IPR036396">
    <property type="entry name" value="Cyt_P450_sf"/>
</dbReference>
<evidence type="ECO:0000256" key="5">
    <source>
        <dbReference type="ARBA" id="ARBA00010617"/>
    </source>
</evidence>
<evidence type="ECO:0000256" key="10">
    <source>
        <dbReference type="ARBA" id="ARBA00022723"/>
    </source>
</evidence>
<evidence type="ECO:0000256" key="3">
    <source>
        <dbReference type="ARBA" id="ARBA00001974"/>
    </source>
</evidence>
<dbReference type="InterPro" id="IPR002401">
    <property type="entry name" value="Cyt_P450_E_grp-I"/>
</dbReference>
<evidence type="ECO:0000256" key="8">
    <source>
        <dbReference type="ARBA" id="ARBA00022630"/>
    </source>
</evidence>
<dbReference type="KEGG" id="nfr:ERS450000_06153"/>
<dbReference type="Pfam" id="PF00067">
    <property type="entry name" value="p450"/>
    <property type="match status" value="1"/>
</dbReference>
<protein>
    <submittedName>
        <fullName evidence="19">Cytochrome P450(BM-3)</fullName>
    </submittedName>
</protein>
<evidence type="ECO:0000256" key="7">
    <source>
        <dbReference type="ARBA" id="ARBA00022617"/>
    </source>
</evidence>
<dbReference type="RefSeq" id="WP_060595293.1">
    <property type="nucleotide sequence ID" value="NZ_CP031419.1"/>
</dbReference>
<dbReference type="InterPro" id="IPR017972">
    <property type="entry name" value="Cyt_P450_CS"/>
</dbReference>
<keyword evidence="14 16" id="KW-0408">Iron</keyword>
<comment type="similarity">
    <text evidence="5 17">Belongs to the cytochrome P450 family.</text>
</comment>
<dbReference type="AlphaFoldDB" id="A0A0H5PQE6"/>
<comment type="cofactor">
    <cofactor evidence="3">
        <name>FAD</name>
        <dbReference type="ChEBI" id="CHEBI:57692"/>
    </cofactor>
</comment>
<dbReference type="PANTHER" id="PTHR24305:SF166">
    <property type="entry name" value="CYTOCHROME P450 12A4, MITOCHONDRIAL-RELATED"/>
    <property type="match status" value="1"/>
</dbReference>
<organism evidence="19 20">
    <name type="scientific">Nocardia farcinica</name>
    <dbReference type="NCBI Taxonomy" id="37329"/>
    <lineage>
        <taxon>Bacteria</taxon>
        <taxon>Bacillati</taxon>
        <taxon>Actinomycetota</taxon>
        <taxon>Actinomycetes</taxon>
        <taxon>Mycobacteriales</taxon>
        <taxon>Nocardiaceae</taxon>
        <taxon>Nocardia</taxon>
    </lineage>
</organism>
<dbReference type="InterPro" id="IPR001128">
    <property type="entry name" value="Cyt_P450"/>
</dbReference>
<dbReference type="Proteomes" id="UP000057820">
    <property type="component" value="Plasmid 4"/>
</dbReference>
<dbReference type="PRINTS" id="PR00385">
    <property type="entry name" value="P450"/>
</dbReference>
<evidence type="ECO:0000256" key="2">
    <source>
        <dbReference type="ARBA" id="ARBA00001971"/>
    </source>
</evidence>
<evidence type="ECO:0000256" key="18">
    <source>
        <dbReference type="SAM" id="MobiDB-lite"/>
    </source>
</evidence>
<dbReference type="Gene3D" id="1.10.630.10">
    <property type="entry name" value="Cytochrome P450"/>
    <property type="match status" value="1"/>
</dbReference>
<evidence type="ECO:0000256" key="6">
    <source>
        <dbReference type="ARBA" id="ARBA00022448"/>
    </source>
</evidence>
<evidence type="ECO:0000256" key="14">
    <source>
        <dbReference type="ARBA" id="ARBA00023004"/>
    </source>
</evidence>
<dbReference type="SUPFAM" id="SSF48264">
    <property type="entry name" value="Cytochrome P450"/>
    <property type="match status" value="1"/>
</dbReference>
<evidence type="ECO:0000313" key="20">
    <source>
        <dbReference type="Proteomes" id="UP000057820"/>
    </source>
</evidence>
<feature type="region of interest" description="Disordered" evidence="18">
    <location>
        <begin position="1"/>
        <end position="20"/>
    </location>
</feature>
<dbReference type="InterPro" id="IPR050121">
    <property type="entry name" value="Cytochrome_P450_monoxygenase"/>
</dbReference>
<evidence type="ECO:0000256" key="15">
    <source>
        <dbReference type="ARBA" id="ARBA00023033"/>
    </source>
</evidence>
<keyword evidence="15 17" id="KW-0503">Monooxygenase</keyword>
<dbReference type="FunFam" id="1.10.630.10:FF:000040">
    <property type="entry name" value="Bifunctional cytochrome P450/NADPH--P450 reductase"/>
    <property type="match status" value="1"/>
</dbReference>
<dbReference type="EMBL" id="LN868941">
    <property type="protein sequence ID" value="CRY84611.1"/>
    <property type="molecule type" value="Genomic_DNA"/>
</dbReference>
<sequence>MAVTTSTTSGGHSNPPLPHPKWRLPIINDLLTINPVKPTLTSLRDAEQLGGIFERRLVDWPMIVVSDSELITEICDERNWAKHLGVPLRKMRHIARDGLFTARNDEPNWAKAHAVLAPAFTKEAMRSYHQTMLTTISELLDYWAKRDGQWVDIGEDMNKLTLEIIARTGFDYTFDSFTRSEVHPFVAAMLRGLTYISRNSNMPPFLQKTIGARAAARHSRDITYVRTVVDDVIKARQASGTVGDHHDLLDRMLTVPDPASGELLDTTNVRSQILTMLVAGHETSAGVLAFALYELSRRPEIVAAARAEIDTRFADGDLSTIAYDDVAKLRTLRRIVDETLRLYPVAPGFFREARHETTIGGGRYRFGPGDWVLVLTLHAHRDPATWGPDAGEFQPDRWLPERMRSLDGRQVFKPFGTGLRACIGRQFAYHEIVLALAHILQTFEFTPDPGYELDIAEQITLKPNRFRLRLNHR</sequence>
<name>A0A0H5PQE6_NOCFR</name>
<gene>
    <name evidence="19" type="ORF">ERS450000_06153</name>
</gene>
<evidence type="ECO:0000256" key="1">
    <source>
        <dbReference type="ARBA" id="ARBA00001917"/>
    </source>
</evidence>
<evidence type="ECO:0000256" key="12">
    <source>
        <dbReference type="ARBA" id="ARBA00022857"/>
    </source>
</evidence>
<keyword evidence="13 17" id="KW-0560">Oxidoreductase</keyword>
<reference evidence="20" key="1">
    <citation type="submission" date="2015-03" db="EMBL/GenBank/DDBJ databases">
        <authorList>
            <consortium name="Pathogen Informatics"/>
        </authorList>
    </citation>
    <scope>NUCLEOTIDE SEQUENCE [LARGE SCALE GENOMIC DNA]</scope>
    <source>
        <strain evidence="20">NCTC11134</strain>
        <plasmid evidence="20">4</plasmid>
    </source>
</reference>
<evidence type="ECO:0000256" key="16">
    <source>
        <dbReference type="PIRSR" id="PIRSR602401-1"/>
    </source>
</evidence>
<dbReference type="PROSITE" id="PS00086">
    <property type="entry name" value="CYTOCHROME_P450"/>
    <property type="match status" value="1"/>
</dbReference>
<dbReference type="GO" id="GO:0016705">
    <property type="term" value="F:oxidoreductase activity, acting on paired donors, with incorporation or reduction of molecular oxygen"/>
    <property type="evidence" value="ECO:0007669"/>
    <property type="project" value="InterPro"/>
</dbReference>
<dbReference type="GO" id="GO:0005506">
    <property type="term" value="F:iron ion binding"/>
    <property type="evidence" value="ECO:0007669"/>
    <property type="project" value="InterPro"/>
</dbReference>
<geneLocation type="plasmid" evidence="19">
    <name>4</name>
</geneLocation>
<accession>A0A0H5PQE6</accession>
<keyword evidence="8" id="KW-0285">Flavoprotein</keyword>